<reference evidence="5 6" key="1">
    <citation type="submission" date="2022-01" db="EMBL/GenBank/DDBJ databases">
        <authorList>
            <person name="Xiong W."/>
            <person name="Schranz E."/>
        </authorList>
    </citation>
    <scope>NUCLEOTIDE SEQUENCE [LARGE SCALE GENOMIC DNA]</scope>
</reference>
<keyword evidence="6" id="KW-1185">Reference proteome</keyword>
<evidence type="ECO:0000259" key="4">
    <source>
        <dbReference type="Pfam" id="PF14368"/>
    </source>
</evidence>
<dbReference type="PANTHER" id="PTHR33214:SF51">
    <property type="entry name" value="BIFUNCTIONAL INHIBITOR_PLANT LIPID TRANSFER PROTEIN_SEED STORAGE HELICAL DOMAIN-CONTAINING PROTEIN"/>
    <property type="match status" value="1"/>
</dbReference>
<feature type="domain" description="Bifunctional inhibitor/plant lipid transfer protein/seed storage helical" evidence="4">
    <location>
        <begin position="15"/>
        <end position="77"/>
    </location>
</feature>
<dbReference type="GO" id="GO:0008289">
    <property type="term" value="F:lipid binding"/>
    <property type="evidence" value="ECO:0007669"/>
    <property type="project" value="UniProtKB-KW"/>
</dbReference>
<keyword evidence="2" id="KW-0446">Lipid-binding</keyword>
<keyword evidence="3" id="KW-0732">Signal</keyword>
<dbReference type="CDD" id="cd01959">
    <property type="entry name" value="nsLTP2"/>
    <property type="match status" value="1"/>
</dbReference>
<comment type="caution">
    <text evidence="5">The sequence shown here is derived from an EMBL/GenBank/DDBJ whole genome shotgun (WGS) entry which is preliminary data.</text>
</comment>
<dbReference type="Pfam" id="PF14368">
    <property type="entry name" value="LTP_2"/>
    <property type="match status" value="1"/>
</dbReference>
<gene>
    <name evidence="5" type="ORF">LVIROSA_LOCUS23652</name>
</gene>
<keyword evidence="1" id="KW-0813">Transport</keyword>
<evidence type="ECO:0000313" key="5">
    <source>
        <dbReference type="EMBL" id="CAH1437316.1"/>
    </source>
</evidence>
<accession>A0AAU9NHG9</accession>
<dbReference type="InterPro" id="IPR033872">
    <property type="entry name" value="nsLTP2"/>
</dbReference>
<name>A0AAU9NHG9_9ASTR</name>
<protein>
    <recommendedName>
        <fullName evidence="4">Bifunctional inhibitor/plant lipid transfer protein/seed storage helical domain-containing protein</fullName>
    </recommendedName>
</protein>
<sequence>MLALPLLVVLLINCATQTMAVSCDPTQLVACLNPIVKGTPPPSRCCKKLKEQKPCLCRYVKDPSFGKFVNSPNAKKLVNLGISSVEARFRLNLSRYDFRSPTFISNPELDLALFRLAFCPLNRYDFRSPAFTLLTFTDLGSKWILLTPIPIVEFLQPLVVRHLSFGFQGPLVLFQELIFM</sequence>
<dbReference type="PANTHER" id="PTHR33214">
    <property type="entry name" value="BIFUNCTIONAL INHIBITOR/LIPID-TRANSFER PROTEIN/SEED STORAGE 2S ALBUMIN SUPERFAMILY PROTEIN"/>
    <property type="match status" value="1"/>
</dbReference>
<dbReference type="AlphaFoldDB" id="A0AAU9NHG9"/>
<dbReference type="Gene3D" id="1.10.110.10">
    <property type="entry name" value="Plant lipid-transfer and hydrophobic proteins"/>
    <property type="match status" value="1"/>
</dbReference>
<evidence type="ECO:0000256" key="2">
    <source>
        <dbReference type="ARBA" id="ARBA00023121"/>
    </source>
</evidence>
<dbReference type="InterPro" id="IPR036312">
    <property type="entry name" value="Bifun_inhib/LTP/seed_sf"/>
</dbReference>
<dbReference type="SUPFAM" id="SSF47699">
    <property type="entry name" value="Bifunctional inhibitor/lipid-transfer protein/seed storage 2S albumin"/>
    <property type="match status" value="1"/>
</dbReference>
<feature type="signal peptide" evidence="3">
    <location>
        <begin position="1"/>
        <end position="20"/>
    </location>
</feature>
<evidence type="ECO:0000256" key="1">
    <source>
        <dbReference type="ARBA" id="ARBA00022448"/>
    </source>
</evidence>
<organism evidence="5 6">
    <name type="scientific">Lactuca virosa</name>
    <dbReference type="NCBI Taxonomy" id="75947"/>
    <lineage>
        <taxon>Eukaryota</taxon>
        <taxon>Viridiplantae</taxon>
        <taxon>Streptophyta</taxon>
        <taxon>Embryophyta</taxon>
        <taxon>Tracheophyta</taxon>
        <taxon>Spermatophyta</taxon>
        <taxon>Magnoliopsida</taxon>
        <taxon>eudicotyledons</taxon>
        <taxon>Gunneridae</taxon>
        <taxon>Pentapetalae</taxon>
        <taxon>asterids</taxon>
        <taxon>campanulids</taxon>
        <taxon>Asterales</taxon>
        <taxon>Asteraceae</taxon>
        <taxon>Cichorioideae</taxon>
        <taxon>Cichorieae</taxon>
        <taxon>Lactucinae</taxon>
        <taxon>Lactuca</taxon>
    </lineage>
</organism>
<dbReference type="InterPro" id="IPR016140">
    <property type="entry name" value="Bifunc_inhib/LTP/seed_store"/>
</dbReference>
<feature type="chain" id="PRO_5043426271" description="Bifunctional inhibitor/plant lipid transfer protein/seed storage helical domain-containing protein" evidence="3">
    <location>
        <begin position="21"/>
        <end position="180"/>
    </location>
</feature>
<proteinExistence type="predicted"/>
<evidence type="ECO:0000256" key="3">
    <source>
        <dbReference type="SAM" id="SignalP"/>
    </source>
</evidence>
<evidence type="ECO:0000313" key="6">
    <source>
        <dbReference type="Proteomes" id="UP001157418"/>
    </source>
</evidence>
<dbReference type="EMBL" id="CAKMRJ010004445">
    <property type="protein sequence ID" value="CAH1437316.1"/>
    <property type="molecule type" value="Genomic_DNA"/>
</dbReference>
<dbReference type="Proteomes" id="UP001157418">
    <property type="component" value="Unassembled WGS sequence"/>
</dbReference>
<dbReference type="GO" id="GO:0006869">
    <property type="term" value="P:lipid transport"/>
    <property type="evidence" value="ECO:0007669"/>
    <property type="project" value="InterPro"/>
</dbReference>